<dbReference type="AlphaFoldDB" id="A0A2U3P6F4"/>
<evidence type="ECO:0000313" key="7">
    <source>
        <dbReference type="EMBL" id="SPM39337.1"/>
    </source>
</evidence>
<name>A0A2U3P6F4_9MYCO</name>
<feature type="transmembrane region" description="Helical" evidence="5">
    <location>
        <begin position="20"/>
        <end position="40"/>
    </location>
</feature>
<feature type="transmembrane region" description="Helical" evidence="5">
    <location>
        <begin position="46"/>
        <end position="62"/>
    </location>
</feature>
<protein>
    <submittedName>
        <fullName evidence="7">Sulfate permease or related transporter, MFS superfamily</fullName>
    </submittedName>
</protein>
<feature type="transmembrane region" description="Helical" evidence="5">
    <location>
        <begin position="175"/>
        <end position="193"/>
    </location>
</feature>
<feature type="transmembrane region" description="Helical" evidence="5">
    <location>
        <begin position="256"/>
        <end position="279"/>
    </location>
</feature>
<dbReference type="GO" id="GO:0055085">
    <property type="term" value="P:transmembrane transport"/>
    <property type="evidence" value="ECO:0007669"/>
    <property type="project" value="InterPro"/>
</dbReference>
<dbReference type="InterPro" id="IPR011547">
    <property type="entry name" value="SLC26A/SulP_dom"/>
</dbReference>
<dbReference type="EMBL" id="FUEZ01000003">
    <property type="protein sequence ID" value="SPM39337.1"/>
    <property type="molecule type" value="Genomic_DNA"/>
</dbReference>
<evidence type="ECO:0000313" key="8">
    <source>
        <dbReference type="Proteomes" id="UP000240424"/>
    </source>
</evidence>
<proteinExistence type="predicted"/>
<dbReference type="InterPro" id="IPR002645">
    <property type="entry name" value="STAS_dom"/>
</dbReference>
<dbReference type="STRING" id="1841861.GCA_900157365_05722"/>
<keyword evidence="2 5" id="KW-0812">Transmembrane</keyword>
<feature type="transmembrane region" description="Helical" evidence="5">
    <location>
        <begin position="98"/>
        <end position="115"/>
    </location>
</feature>
<feature type="transmembrane region" description="Helical" evidence="5">
    <location>
        <begin position="205"/>
        <end position="225"/>
    </location>
</feature>
<gene>
    <name evidence="7" type="ORF">MNAB215_1519</name>
</gene>
<dbReference type="Pfam" id="PF01740">
    <property type="entry name" value="STAS"/>
    <property type="match status" value="1"/>
</dbReference>
<dbReference type="Proteomes" id="UP000240424">
    <property type="component" value="Unassembled WGS sequence"/>
</dbReference>
<comment type="subcellular location">
    <subcellularLocation>
        <location evidence="1">Membrane</location>
        <topology evidence="1">Multi-pass membrane protein</topology>
    </subcellularLocation>
</comment>
<dbReference type="PROSITE" id="PS50801">
    <property type="entry name" value="STAS"/>
    <property type="match status" value="1"/>
</dbReference>
<dbReference type="CDD" id="cd07042">
    <property type="entry name" value="STAS_SulP_like_sulfate_transporter"/>
    <property type="match status" value="1"/>
</dbReference>
<dbReference type="InterPro" id="IPR036513">
    <property type="entry name" value="STAS_dom_sf"/>
</dbReference>
<accession>A0A2U3P6F4</accession>
<feature type="transmembrane region" description="Helical" evidence="5">
    <location>
        <begin position="127"/>
        <end position="146"/>
    </location>
</feature>
<reference evidence="7 8" key="1">
    <citation type="submission" date="2017-01" db="EMBL/GenBank/DDBJ databases">
        <authorList>
            <consortium name="Urmite Genomes"/>
        </authorList>
    </citation>
    <scope>NUCLEOTIDE SEQUENCE [LARGE SCALE GENOMIC DNA]</scope>
    <source>
        <strain evidence="7 8">AB215</strain>
    </source>
</reference>
<dbReference type="InterPro" id="IPR001902">
    <property type="entry name" value="SLC26A/SulP_fam"/>
</dbReference>
<keyword evidence="3 5" id="KW-1133">Transmembrane helix</keyword>
<dbReference type="GO" id="GO:0016020">
    <property type="term" value="C:membrane"/>
    <property type="evidence" value="ECO:0007669"/>
    <property type="project" value="UniProtKB-SubCell"/>
</dbReference>
<organism evidence="7 8">
    <name type="scientific">Mycobacterium numidiamassiliense</name>
    <dbReference type="NCBI Taxonomy" id="1841861"/>
    <lineage>
        <taxon>Bacteria</taxon>
        <taxon>Bacillati</taxon>
        <taxon>Actinomycetota</taxon>
        <taxon>Actinomycetes</taxon>
        <taxon>Mycobacteriales</taxon>
        <taxon>Mycobacteriaceae</taxon>
        <taxon>Mycobacterium</taxon>
    </lineage>
</organism>
<evidence type="ECO:0000256" key="5">
    <source>
        <dbReference type="SAM" id="Phobius"/>
    </source>
</evidence>
<dbReference type="SUPFAM" id="SSF52091">
    <property type="entry name" value="SpoIIaa-like"/>
    <property type="match status" value="1"/>
</dbReference>
<dbReference type="Gene3D" id="3.30.750.24">
    <property type="entry name" value="STAS domain"/>
    <property type="match status" value="1"/>
</dbReference>
<feature type="non-terminal residue" evidence="7">
    <location>
        <position position="1"/>
    </location>
</feature>
<keyword evidence="8" id="KW-1185">Reference proteome</keyword>
<keyword evidence="4 5" id="KW-0472">Membrane</keyword>
<dbReference type="PANTHER" id="PTHR11814">
    <property type="entry name" value="SULFATE TRANSPORTER"/>
    <property type="match status" value="1"/>
</dbReference>
<evidence type="ECO:0000256" key="4">
    <source>
        <dbReference type="ARBA" id="ARBA00023136"/>
    </source>
</evidence>
<evidence type="ECO:0000256" key="2">
    <source>
        <dbReference type="ARBA" id="ARBA00022692"/>
    </source>
</evidence>
<evidence type="ECO:0000256" key="1">
    <source>
        <dbReference type="ARBA" id="ARBA00004141"/>
    </source>
</evidence>
<sequence>VYKVGFALNYDLVKGRHDVIAGLTVAAISFPQAMAYALIAGVDPRFGVYSAIVVTIVASIFGSSSHLINGPTSAISLLVFTALAFIDSENSKELFEGLFLLAVLVGAFQIVISLFKLGNLTRYISESVIVGFMAAASFLLAVGQLGNALGVRDKGNGHMQVLHRVWLTLTHGDHINYRALILSAGAVILAVVLRKLVQRYGWPQIDMLAVLIITALIAYLAGWSVPGANGHTAVSVAAKIPRSLPGPHVPEVHTEWLPHLSTGALAIAFVGIIEALSIAKAIAYQTQQKIDYNRQIMAEGLANLAGGFFQSLPGSGSLSRSAINFQSGAKTRFSGIVSAATVAAALLLFAPLLRYVPQAALAGLLLVTAARLVDFKRLFYTLKASRYDAGLVIITAFTGVAIDLDKSVLLGVILSIVLFVPRAAKLKAKELVVTPERVVRERISGDSADPSIVIYDLEGELFFGAAPELDRYLQAISKRITDDDIKFLVLRLKRVRNPDVVCIERIEHFLREETNRGVAVLLAGVRPDTLHVLNNVGFQSWFTPEHVFPEEDEEYSATLKAVRYAHNKLAELKLKPPFTSAPEIAPHVDLYYLV</sequence>
<feature type="domain" description="STAS" evidence="6">
    <location>
        <begin position="450"/>
        <end position="558"/>
    </location>
</feature>
<evidence type="ECO:0000256" key="3">
    <source>
        <dbReference type="ARBA" id="ARBA00022989"/>
    </source>
</evidence>
<evidence type="ECO:0000259" key="6">
    <source>
        <dbReference type="PROSITE" id="PS50801"/>
    </source>
</evidence>
<feature type="transmembrane region" description="Helical" evidence="5">
    <location>
        <begin position="333"/>
        <end position="349"/>
    </location>
</feature>
<dbReference type="Pfam" id="PF00916">
    <property type="entry name" value="Sulfate_transp"/>
    <property type="match status" value="1"/>
</dbReference>